<dbReference type="EMBL" id="JAOB01000092">
    <property type="protein sequence ID" value="EUA07758.1"/>
    <property type="molecule type" value="Genomic_DNA"/>
</dbReference>
<name>X7YMM8_MYCXE</name>
<dbReference type="Gene3D" id="3.30.559.30">
    <property type="entry name" value="Nonribosomal peptide synthetase, condensation domain"/>
    <property type="match status" value="1"/>
</dbReference>
<gene>
    <name evidence="1" type="ORF">I553_9108</name>
</gene>
<organism evidence="1">
    <name type="scientific">Mycobacterium xenopi 4042</name>
    <dbReference type="NCBI Taxonomy" id="1299334"/>
    <lineage>
        <taxon>Bacteria</taxon>
        <taxon>Bacillati</taxon>
        <taxon>Actinomycetota</taxon>
        <taxon>Actinomycetes</taxon>
        <taxon>Mycobacteriales</taxon>
        <taxon>Mycobacteriaceae</taxon>
        <taxon>Mycobacterium</taxon>
    </lineage>
</organism>
<reference evidence="1" key="1">
    <citation type="submission" date="2014-01" db="EMBL/GenBank/DDBJ databases">
        <authorList>
            <person name="Brown-Elliot B."/>
            <person name="Wallace R."/>
            <person name="Lenaerts A."/>
            <person name="Ordway D."/>
            <person name="DeGroote M.A."/>
            <person name="Parker T."/>
            <person name="Sizemore C."/>
            <person name="Tallon L.J."/>
            <person name="Sadzewicz L.K."/>
            <person name="Sengamalay N."/>
            <person name="Fraser C.M."/>
            <person name="Hine E."/>
            <person name="Shefchek K.A."/>
            <person name="Das S.P."/>
            <person name="Tettelin H."/>
        </authorList>
    </citation>
    <scope>NUCLEOTIDE SEQUENCE [LARGE SCALE GENOMIC DNA]</scope>
    <source>
        <strain evidence="1">4042</strain>
    </source>
</reference>
<comment type="caution">
    <text evidence="1">The sequence shown here is derived from an EMBL/GenBank/DDBJ whole genome shotgun (WGS) entry which is preliminary data.</text>
</comment>
<proteinExistence type="predicted"/>
<sequence>MALFRCRLRPPGRSLRWRAPVIPPSTRCCRPGCAVADAGDRPSGCRVWHDGVGPAGRGGWRRGDGGLLINTVPVRARVTAATTTSGLLDQLHGTHNHTLEHQHLALAEIHRSVATTSCLTPCSCSRTTPRHRRVSEREGG</sequence>
<accession>X7YMM8</accession>
<protein>
    <submittedName>
        <fullName evidence="1">PstA domain protein</fullName>
    </submittedName>
</protein>
<dbReference type="AlphaFoldDB" id="X7YMM8"/>
<evidence type="ECO:0000313" key="1">
    <source>
        <dbReference type="EMBL" id="EUA07758.1"/>
    </source>
</evidence>
<dbReference type="SUPFAM" id="SSF52777">
    <property type="entry name" value="CoA-dependent acyltransferases"/>
    <property type="match status" value="1"/>
</dbReference>
<dbReference type="PATRIC" id="fig|1299334.3.peg.9651"/>